<sequence length="61" mass="7321">MSDSDKVIDFAKAGERHRHSRMHREKEEKVDELRERFAAALPDRKTPVKDYLRKKKARKKT</sequence>
<keyword evidence="2" id="KW-1185">Reference proteome</keyword>
<gene>
    <name evidence="1" type="ORF">OUO13_05155</name>
</gene>
<accession>A0A9X3IQV6</accession>
<dbReference type="EMBL" id="JAPNOA010000018">
    <property type="protein sequence ID" value="MCY0964567.1"/>
    <property type="molecule type" value="Genomic_DNA"/>
</dbReference>
<dbReference type="RefSeq" id="WP_283172782.1">
    <property type="nucleotide sequence ID" value="NZ_JAPNOA010000018.1"/>
</dbReference>
<name>A0A9X3IQV6_9GAMM</name>
<dbReference type="AlphaFoldDB" id="A0A9X3IQV6"/>
<dbReference type="Proteomes" id="UP001150830">
    <property type="component" value="Unassembled WGS sequence"/>
</dbReference>
<evidence type="ECO:0000313" key="2">
    <source>
        <dbReference type="Proteomes" id="UP001150830"/>
    </source>
</evidence>
<evidence type="ECO:0000313" key="1">
    <source>
        <dbReference type="EMBL" id="MCY0964567.1"/>
    </source>
</evidence>
<reference evidence="1" key="1">
    <citation type="submission" date="2022-11" db="EMBL/GenBank/DDBJ databases">
        <title>Parathalassolutuus dongxingensis gen. nov., sp. nov., a novel member of family Oceanospirillaceae isolated from a coastal shrimp pond in Guangxi, China.</title>
        <authorList>
            <person name="Chen H."/>
        </authorList>
    </citation>
    <scope>NUCLEOTIDE SEQUENCE</scope>
    <source>
        <strain evidence="1">G-43</strain>
    </source>
</reference>
<organism evidence="1 2">
    <name type="scientific">Parathalassolituus penaei</name>
    <dbReference type="NCBI Taxonomy" id="2997323"/>
    <lineage>
        <taxon>Bacteria</taxon>
        <taxon>Pseudomonadati</taxon>
        <taxon>Pseudomonadota</taxon>
        <taxon>Gammaproteobacteria</taxon>
        <taxon>Oceanospirillales</taxon>
        <taxon>Oceanospirillaceae</taxon>
        <taxon>Parathalassolituus</taxon>
    </lineage>
</organism>
<proteinExistence type="predicted"/>
<protein>
    <submittedName>
        <fullName evidence="1">tRNA (Uracil-5-)-methyltransferase</fullName>
    </submittedName>
</protein>
<comment type="caution">
    <text evidence="1">The sequence shown here is derived from an EMBL/GenBank/DDBJ whole genome shotgun (WGS) entry which is preliminary data.</text>
</comment>